<organism evidence="4 5">
    <name type="scientific">Hippocampus comes</name>
    <name type="common">Tiger tail seahorse</name>
    <dbReference type="NCBI Taxonomy" id="109280"/>
    <lineage>
        <taxon>Eukaryota</taxon>
        <taxon>Metazoa</taxon>
        <taxon>Chordata</taxon>
        <taxon>Craniata</taxon>
        <taxon>Vertebrata</taxon>
        <taxon>Euteleostomi</taxon>
        <taxon>Actinopterygii</taxon>
        <taxon>Neopterygii</taxon>
        <taxon>Teleostei</taxon>
        <taxon>Neoteleostei</taxon>
        <taxon>Acanthomorphata</taxon>
        <taxon>Syngnathiaria</taxon>
        <taxon>Syngnathiformes</taxon>
        <taxon>Syngnathoidei</taxon>
        <taxon>Syngnathidae</taxon>
        <taxon>Hippocampus</taxon>
    </lineage>
</organism>
<protein>
    <recommendedName>
        <fullName evidence="3">Ig-like domain-containing protein</fullName>
    </recommendedName>
</protein>
<dbReference type="SMART" id="SM00409">
    <property type="entry name" value="IG"/>
    <property type="match status" value="3"/>
</dbReference>
<dbReference type="PANTHER" id="PTHR11481">
    <property type="entry name" value="IMMUNOGLOBULIN FC RECEPTOR"/>
    <property type="match status" value="1"/>
</dbReference>
<dbReference type="InterPro" id="IPR036179">
    <property type="entry name" value="Ig-like_dom_sf"/>
</dbReference>
<dbReference type="InterPro" id="IPR007110">
    <property type="entry name" value="Ig-like_dom"/>
</dbReference>
<dbReference type="Gene3D" id="2.60.40.10">
    <property type="entry name" value="Immunoglobulins"/>
    <property type="match status" value="3"/>
</dbReference>
<dbReference type="OMA" id="VTEVQWD"/>
<dbReference type="Pfam" id="PF13927">
    <property type="entry name" value="Ig_3"/>
    <property type="match status" value="2"/>
</dbReference>
<dbReference type="GeneTree" id="ENSGT00940000177341"/>
<proteinExistence type="predicted"/>
<dbReference type="InterPro" id="IPR050488">
    <property type="entry name" value="Ig_Fc_receptor"/>
</dbReference>
<dbReference type="GO" id="GO:0009897">
    <property type="term" value="C:external side of plasma membrane"/>
    <property type="evidence" value="ECO:0007669"/>
    <property type="project" value="TreeGrafter"/>
</dbReference>
<dbReference type="PANTHER" id="PTHR11481:SF64">
    <property type="entry name" value="FC RECEPTOR-LIKE PROTEIN 4"/>
    <property type="match status" value="1"/>
</dbReference>
<dbReference type="SUPFAM" id="SSF48726">
    <property type="entry name" value="Immunoglobulin"/>
    <property type="match status" value="3"/>
</dbReference>
<dbReference type="GO" id="GO:0004888">
    <property type="term" value="F:transmembrane signaling receptor activity"/>
    <property type="evidence" value="ECO:0007669"/>
    <property type="project" value="TreeGrafter"/>
</dbReference>
<keyword evidence="1" id="KW-0732">Signal</keyword>
<dbReference type="GO" id="GO:0006955">
    <property type="term" value="P:immune response"/>
    <property type="evidence" value="ECO:0007669"/>
    <property type="project" value="TreeGrafter"/>
</dbReference>
<dbReference type="SMART" id="SM00408">
    <property type="entry name" value="IGc2"/>
    <property type="match status" value="2"/>
</dbReference>
<evidence type="ECO:0000313" key="4">
    <source>
        <dbReference type="Ensembl" id="ENSHCOP00000013293.1"/>
    </source>
</evidence>
<dbReference type="AlphaFoldDB" id="A0A3Q2Y875"/>
<dbReference type="InterPro" id="IPR003598">
    <property type="entry name" value="Ig_sub2"/>
</dbReference>
<reference evidence="4" key="2">
    <citation type="submission" date="2025-09" db="UniProtKB">
        <authorList>
            <consortium name="Ensembl"/>
        </authorList>
    </citation>
    <scope>IDENTIFICATION</scope>
</reference>
<dbReference type="GO" id="GO:0007166">
    <property type="term" value="P:cell surface receptor signaling pathway"/>
    <property type="evidence" value="ECO:0007669"/>
    <property type="project" value="TreeGrafter"/>
</dbReference>
<reference evidence="4" key="1">
    <citation type="submission" date="2025-08" db="UniProtKB">
        <authorList>
            <consortium name="Ensembl"/>
        </authorList>
    </citation>
    <scope>IDENTIFICATION</scope>
</reference>
<evidence type="ECO:0000313" key="5">
    <source>
        <dbReference type="Proteomes" id="UP000264820"/>
    </source>
</evidence>
<dbReference type="Proteomes" id="UP000264820">
    <property type="component" value="Unplaced"/>
</dbReference>
<name>A0A3Q2Y875_HIPCM</name>
<evidence type="ECO:0000256" key="1">
    <source>
        <dbReference type="ARBA" id="ARBA00022729"/>
    </source>
</evidence>
<feature type="domain" description="Ig-like" evidence="3">
    <location>
        <begin position="14"/>
        <end position="111"/>
    </location>
</feature>
<keyword evidence="2" id="KW-1015">Disulfide bond</keyword>
<evidence type="ECO:0000259" key="3">
    <source>
        <dbReference type="PROSITE" id="PS50835"/>
    </source>
</evidence>
<evidence type="ECO:0000256" key="2">
    <source>
        <dbReference type="ARBA" id="ARBA00023157"/>
    </source>
</evidence>
<feature type="domain" description="Ig-like" evidence="3">
    <location>
        <begin position="219"/>
        <end position="309"/>
    </location>
</feature>
<dbReference type="Ensembl" id="ENSHCOT00000020588.1">
    <property type="protein sequence ID" value="ENSHCOP00000013293.1"/>
    <property type="gene ID" value="ENSHCOG00000016424.1"/>
</dbReference>
<dbReference type="PROSITE" id="PS50835">
    <property type="entry name" value="IG_LIKE"/>
    <property type="match status" value="2"/>
</dbReference>
<keyword evidence="5" id="KW-1185">Reference proteome</keyword>
<dbReference type="InterPro" id="IPR013783">
    <property type="entry name" value="Ig-like_fold"/>
</dbReference>
<sequence>MKFESLKHNQTSNPEELKVSVTVWPLGTKIFLGECVLLRCTVESNSTLTWSYSWFRNEPRATQVGKNPRHLLSGGSYSITAVMKEDAGRYWCQAECCDSNTTVALLSKPVTLSVSGLPPPSLILTPSTRHVFEGETFTLQCPETLTNSSAWVLRQTSASHLIRTADSKTCACSSPGGGVIPGGSSTCVVSATRGGSGLYWCEGAEGRSNAVNITVTSGPVIMRTPALSVPRGGNVVLECRYRKGNHLKTTFFRNGIKLSPDSSPGQGTEIKITIVNVSEAHEGFYKCASQDGKLESPQSWLSVRSKTSSGLDFLSFQLFSVDVFSLV</sequence>
<dbReference type="InterPro" id="IPR003599">
    <property type="entry name" value="Ig_sub"/>
</dbReference>
<accession>A0A3Q2Y875</accession>